<evidence type="ECO:0000256" key="1">
    <source>
        <dbReference type="SAM" id="Phobius"/>
    </source>
</evidence>
<dbReference type="EMBL" id="VLPK01000001">
    <property type="protein sequence ID" value="TSJ43546.1"/>
    <property type="molecule type" value="Genomic_DNA"/>
</dbReference>
<sequence length="61" mass="6136">MNTKSNSGLSLTVIGINGVTFSTAGLLTHAITKGLFEGIILASVVVLVAGIAILRGETAHS</sequence>
<protein>
    <submittedName>
        <fullName evidence="2">Uncharacterized protein</fullName>
    </submittedName>
</protein>
<keyword evidence="1" id="KW-0472">Membrane</keyword>
<dbReference type="RefSeq" id="WP_144247112.1">
    <property type="nucleotide sequence ID" value="NZ_VLPK01000001.1"/>
</dbReference>
<comment type="caution">
    <text evidence="2">The sequence shown here is derived from an EMBL/GenBank/DDBJ whole genome shotgun (WGS) entry which is preliminary data.</text>
</comment>
<name>A0A556MUC2_9SPHI</name>
<keyword evidence="3" id="KW-1185">Reference proteome</keyword>
<keyword evidence="1" id="KW-1133">Transmembrane helix</keyword>
<evidence type="ECO:0000313" key="2">
    <source>
        <dbReference type="EMBL" id="TSJ43546.1"/>
    </source>
</evidence>
<feature type="transmembrane region" description="Helical" evidence="1">
    <location>
        <begin position="34"/>
        <end position="54"/>
    </location>
</feature>
<organism evidence="2 3">
    <name type="scientific">Mucilaginibacter corticis</name>
    <dbReference type="NCBI Taxonomy" id="2597670"/>
    <lineage>
        <taxon>Bacteria</taxon>
        <taxon>Pseudomonadati</taxon>
        <taxon>Bacteroidota</taxon>
        <taxon>Sphingobacteriia</taxon>
        <taxon>Sphingobacteriales</taxon>
        <taxon>Sphingobacteriaceae</taxon>
        <taxon>Mucilaginibacter</taxon>
    </lineage>
</organism>
<feature type="transmembrane region" description="Helical" evidence="1">
    <location>
        <begin position="7"/>
        <end position="28"/>
    </location>
</feature>
<proteinExistence type="predicted"/>
<reference evidence="2 3" key="1">
    <citation type="submission" date="2019-07" db="EMBL/GenBank/DDBJ databases">
        <authorList>
            <person name="Huq M.A."/>
        </authorList>
    </citation>
    <scope>NUCLEOTIDE SEQUENCE [LARGE SCALE GENOMIC DNA]</scope>
    <source>
        <strain evidence="2 3">MAH-19</strain>
    </source>
</reference>
<dbReference type="AlphaFoldDB" id="A0A556MUC2"/>
<evidence type="ECO:0000313" key="3">
    <source>
        <dbReference type="Proteomes" id="UP000318733"/>
    </source>
</evidence>
<gene>
    <name evidence="2" type="ORF">FO440_04985</name>
</gene>
<dbReference type="Proteomes" id="UP000318733">
    <property type="component" value="Unassembled WGS sequence"/>
</dbReference>
<keyword evidence="1" id="KW-0812">Transmembrane</keyword>
<accession>A0A556MUC2</accession>